<accession>A0A8T7M6Q5</accession>
<reference evidence="2" key="2">
    <citation type="journal article" date="2024" name="Nature">
        <title>Anoxygenic phototroph of the Chloroflexota uses a type I reaction centre.</title>
        <authorList>
            <person name="Tsuji J.M."/>
            <person name="Shaw N.A."/>
            <person name="Nagashima S."/>
            <person name="Venkiteswaran J.J."/>
            <person name="Schiff S.L."/>
            <person name="Watanabe T."/>
            <person name="Fukui M."/>
            <person name="Hanada S."/>
            <person name="Tank M."/>
            <person name="Neufeld J.D."/>
        </authorList>
    </citation>
    <scope>NUCLEOTIDE SEQUENCE</scope>
    <source>
        <strain evidence="2">L227-S17</strain>
    </source>
</reference>
<name>A0A8T7M6Q5_9CHLR</name>
<dbReference type="AlphaFoldDB" id="A0A8T7M6Q5"/>
<dbReference type="RefSeq" id="WP_341471583.1">
    <property type="nucleotide sequence ID" value="NZ_CP128400.1"/>
</dbReference>
<evidence type="ECO:0000313" key="2">
    <source>
        <dbReference type="EMBL" id="WJW69710.1"/>
    </source>
</evidence>
<organism evidence="1 3">
    <name type="scientific">Candidatus Chlorohelix allophototropha</name>
    <dbReference type="NCBI Taxonomy" id="3003348"/>
    <lineage>
        <taxon>Bacteria</taxon>
        <taxon>Bacillati</taxon>
        <taxon>Chloroflexota</taxon>
        <taxon>Chloroflexia</taxon>
        <taxon>Candidatus Chloroheliales</taxon>
        <taxon>Candidatus Chloroheliaceae</taxon>
        <taxon>Candidatus Chlorohelix</taxon>
    </lineage>
</organism>
<dbReference type="Proteomes" id="UP001431572">
    <property type="component" value="Chromosome 2"/>
</dbReference>
<gene>
    <name evidence="1" type="ORF">HXX08_18280</name>
    <name evidence="2" type="ORF">OZ401_003338</name>
</gene>
<evidence type="ECO:0000313" key="3">
    <source>
        <dbReference type="Proteomes" id="UP000521676"/>
    </source>
</evidence>
<protein>
    <submittedName>
        <fullName evidence="2">General stress protein</fullName>
    </submittedName>
</protein>
<evidence type="ECO:0000313" key="4">
    <source>
        <dbReference type="Proteomes" id="UP001431572"/>
    </source>
</evidence>
<sequence length="214" mass="23911">MARTVIGYFNNLGQAERFVKRMLEDNYAPELINLIQKTSDDEKPSFDNTIEAAPVAEYREAIFEADITEEDAEYYQAEVEKGKVIVAAFIPTNPSKGKLSEEKLGNKISDTMRTAGAYDREIRQVFSNRGMTTYPQNRYTDPAALLNSKDRIYRSAISLNQDRSNVLGVSNSETIEPEAGGREVVSGTSLVSQFASAEAELLQKSYDKEAEKLN</sequence>
<dbReference type="EMBL" id="JACATZ010000003">
    <property type="protein sequence ID" value="NWJ47805.1"/>
    <property type="molecule type" value="Genomic_DNA"/>
</dbReference>
<evidence type="ECO:0000313" key="1">
    <source>
        <dbReference type="EMBL" id="NWJ47805.1"/>
    </source>
</evidence>
<dbReference type="EMBL" id="CP128400">
    <property type="protein sequence ID" value="WJW69710.1"/>
    <property type="molecule type" value="Genomic_DNA"/>
</dbReference>
<keyword evidence="4" id="KW-1185">Reference proteome</keyword>
<dbReference type="Proteomes" id="UP000521676">
    <property type="component" value="Unassembled WGS sequence"/>
</dbReference>
<proteinExistence type="predicted"/>
<reference evidence="1 3" key="1">
    <citation type="submission" date="2020-06" db="EMBL/GenBank/DDBJ databases">
        <title>Anoxygenic phototrophic Chloroflexota member uses a Type I reaction center.</title>
        <authorList>
            <person name="Tsuji J.M."/>
            <person name="Shaw N.A."/>
            <person name="Nagashima S."/>
            <person name="Venkiteswaran J."/>
            <person name="Schiff S.L."/>
            <person name="Hanada S."/>
            <person name="Tank M."/>
            <person name="Neufeld J.D."/>
        </authorList>
    </citation>
    <scope>NUCLEOTIDE SEQUENCE [LARGE SCALE GENOMIC DNA]</scope>
    <source>
        <strain evidence="1">L227-S17</strain>
    </source>
</reference>